<reference evidence="1 2" key="1">
    <citation type="submission" date="2018-06" db="EMBL/GenBank/DDBJ databases">
        <authorList>
            <consortium name="Pathogen Informatics"/>
            <person name="Doyle S."/>
        </authorList>
    </citation>
    <scope>NUCLEOTIDE SEQUENCE [LARGE SCALE GENOMIC DNA]</scope>
    <source>
        <strain evidence="1 2">NCTC11343</strain>
    </source>
</reference>
<accession>A0A2X2J8W3</accession>
<dbReference type="Proteomes" id="UP000251241">
    <property type="component" value="Unassembled WGS sequence"/>
</dbReference>
<dbReference type="InterPro" id="IPR025049">
    <property type="entry name" value="Mfa-like_1"/>
</dbReference>
<name>A0A2X2J8W3_SPHMU</name>
<proteinExistence type="predicted"/>
<organism evidence="1 2">
    <name type="scientific">Sphingobacterium multivorum</name>
    <dbReference type="NCBI Taxonomy" id="28454"/>
    <lineage>
        <taxon>Bacteria</taxon>
        <taxon>Pseudomonadati</taxon>
        <taxon>Bacteroidota</taxon>
        <taxon>Sphingobacteriia</taxon>
        <taxon>Sphingobacteriales</taxon>
        <taxon>Sphingobacteriaceae</taxon>
        <taxon>Sphingobacterium</taxon>
    </lineage>
</organism>
<protein>
    <recommendedName>
        <fullName evidence="3">Fimbrillin family protein</fullName>
    </recommendedName>
</protein>
<evidence type="ECO:0000313" key="1">
    <source>
        <dbReference type="EMBL" id="SPZ88661.1"/>
    </source>
</evidence>
<evidence type="ECO:0000313" key="2">
    <source>
        <dbReference type="Proteomes" id="UP000251241"/>
    </source>
</evidence>
<gene>
    <name evidence="1" type="ORF">NCTC11343_03627</name>
</gene>
<dbReference type="AlphaFoldDB" id="A0A2X2J8W3"/>
<evidence type="ECO:0008006" key="3">
    <source>
        <dbReference type="Google" id="ProtNLM"/>
    </source>
</evidence>
<sequence>MKILFYKDNSIFAVLFLLFVVCMNIGCSKDKDKGTESDGKTKLVVSVLGTEDSGGGNTAKVAPGVIVAENKVLPTEIVSQSAGFDTRFSMVTEETSAAHVVMVNDGTSKESTAVRAAALPSDIVYRLLLYKASDNSFVTSINMTSGNPLSIVVDGGVQYKWIAFSYNTFSAADLPTIANNAAPVVSLGNNRDFLYSSGTITPAGQQTTPLGIVFKRKMARIGVEVNTVGMFADLNQATLTNSGQLKTGNIDLLTGNISNTLTTVTTATASATNSIDGYAFNDRKVAYFYTADPTTLANLNVTLTSLIVNLDAYAVSQGQPTRSFGTLSTVFSSPNFTPVLGQSRTFRIDMLESPITTVSNTPLGGSPITTRWARANLYYAGDSDHNPYRFHHLNQLTQAGNTFFSAGATRPQIYQTSGSEADPCLLVYPAGVWRQATQNDYEGLVGRLLLTAKTPTYVNGQYIQYTATGTAAPYPTNNLRFNLNGSAVGLSLVAGLIDLSLGFYGQNAEYWTSTKLLNIPPLLNVGQIHFDGSNSSAGLTTALLDISLLPGLGGGLNVVKSNFMNVRCVRN</sequence>
<dbReference type="RefSeq" id="WP_112375418.1">
    <property type="nucleotide sequence ID" value="NZ_CP069793.1"/>
</dbReference>
<dbReference type="Pfam" id="PF13149">
    <property type="entry name" value="Mfa_like_1"/>
    <property type="match status" value="1"/>
</dbReference>
<dbReference type="GeneID" id="97183474"/>
<dbReference type="EMBL" id="UAUU01000009">
    <property type="protein sequence ID" value="SPZ88661.1"/>
    <property type="molecule type" value="Genomic_DNA"/>
</dbReference>